<dbReference type="SUPFAM" id="SSF55331">
    <property type="entry name" value="Tautomerase/MIF"/>
    <property type="match status" value="1"/>
</dbReference>
<comment type="similarity">
    <text evidence="1">Belongs to the 4-oxalocrotonate tautomerase family.</text>
</comment>
<accession>A0A0J1CUS3</accession>
<keyword evidence="2" id="KW-0413">Isomerase</keyword>
<evidence type="ECO:0000259" key="3">
    <source>
        <dbReference type="Pfam" id="PF01361"/>
    </source>
</evidence>
<dbReference type="EMBL" id="AEJF01000127">
    <property type="protein sequence ID" value="KLU24345.1"/>
    <property type="molecule type" value="Genomic_DNA"/>
</dbReference>
<dbReference type="Gene3D" id="3.30.429.10">
    <property type="entry name" value="Macrophage Migration Inhibitory Factor"/>
    <property type="match status" value="1"/>
</dbReference>
<proteinExistence type="inferred from homology"/>
<dbReference type="Proteomes" id="UP000035963">
    <property type="component" value="Unassembled WGS sequence"/>
</dbReference>
<organism evidence="4 5">
    <name type="scientific">Caballeronia mineralivorans PML1(12)</name>
    <dbReference type="NCBI Taxonomy" id="908627"/>
    <lineage>
        <taxon>Bacteria</taxon>
        <taxon>Pseudomonadati</taxon>
        <taxon>Pseudomonadota</taxon>
        <taxon>Betaproteobacteria</taxon>
        <taxon>Burkholderiales</taxon>
        <taxon>Burkholderiaceae</taxon>
        <taxon>Caballeronia</taxon>
    </lineage>
</organism>
<feature type="domain" description="4-oxalocrotonate tautomerase-like" evidence="3">
    <location>
        <begin position="2"/>
        <end position="57"/>
    </location>
</feature>
<dbReference type="PATRIC" id="fig|908627.4.peg.4617"/>
<reference evidence="4 5" key="1">
    <citation type="journal article" date="2015" name="Genome Announc.">
        <title>Draft Genome Sequence of Burkholderia sp. Strain PML1(12), an Ectomycorrhizosphere-Inhabiting Bacterium with Effective Mineral-Weathering Ability.</title>
        <authorList>
            <person name="Uroz S."/>
            <person name="Oger P."/>
        </authorList>
    </citation>
    <scope>NUCLEOTIDE SEQUENCE [LARGE SCALE GENOMIC DNA]</scope>
    <source>
        <strain evidence="5">PML1(12)</strain>
    </source>
</reference>
<comment type="caution">
    <text evidence="4">The sequence shown here is derived from an EMBL/GenBank/DDBJ whole genome shotgun (WGS) entry which is preliminary data.</text>
</comment>
<dbReference type="PANTHER" id="PTHR35530">
    <property type="entry name" value="TAUTOMERASE-RELATED"/>
    <property type="match status" value="1"/>
</dbReference>
<evidence type="ECO:0000256" key="2">
    <source>
        <dbReference type="ARBA" id="ARBA00023235"/>
    </source>
</evidence>
<dbReference type="PANTHER" id="PTHR35530:SF2">
    <property type="entry name" value="BSL4019 PROTEIN"/>
    <property type="match status" value="1"/>
</dbReference>
<dbReference type="RefSeq" id="WP_047848548.1">
    <property type="nucleotide sequence ID" value="NZ_AEJF01000127.1"/>
</dbReference>
<protein>
    <submittedName>
        <fullName evidence="4">4-oxalocrotonate tautomerase</fullName>
    </submittedName>
</protein>
<dbReference type="AlphaFoldDB" id="A0A0J1CUS3"/>
<evidence type="ECO:0000256" key="1">
    <source>
        <dbReference type="ARBA" id="ARBA00006723"/>
    </source>
</evidence>
<name>A0A0J1CUS3_9BURK</name>
<dbReference type="Pfam" id="PF01361">
    <property type="entry name" value="Tautomerase"/>
    <property type="match status" value="1"/>
</dbReference>
<dbReference type="OrthoDB" id="8527422at2"/>
<dbReference type="NCBIfam" id="NF001966">
    <property type="entry name" value="PRK00745.1"/>
    <property type="match status" value="1"/>
</dbReference>
<gene>
    <name evidence="4" type="ORF">EOS_20610</name>
</gene>
<keyword evidence="5" id="KW-1185">Reference proteome</keyword>
<dbReference type="GO" id="GO:0016853">
    <property type="term" value="F:isomerase activity"/>
    <property type="evidence" value="ECO:0007669"/>
    <property type="project" value="UniProtKB-KW"/>
</dbReference>
<evidence type="ECO:0000313" key="5">
    <source>
        <dbReference type="Proteomes" id="UP000035963"/>
    </source>
</evidence>
<evidence type="ECO:0000313" key="4">
    <source>
        <dbReference type="EMBL" id="KLU24345.1"/>
    </source>
</evidence>
<dbReference type="InterPro" id="IPR014347">
    <property type="entry name" value="Tautomerase/MIF_sf"/>
</dbReference>
<dbReference type="InterPro" id="IPR004370">
    <property type="entry name" value="4-OT-like_dom"/>
</dbReference>
<sequence>MPIVRIELSPGRTHEQKAKYVEEVTKLTSDVLNCPVESIDVIFVEIPPTNWAHAGKFYATPKQE</sequence>